<dbReference type="PANTHER" id="PTHR47926:SF371">
    <property type="entry name" value="TETRATRICOPEPTIDE REPEAT-LIKE SUPERFAMILY PROTEIN"/>
    <property type="match status" value="1"/>
</dbReference>
<keyword evidence="1" id="KW-0677">Repeat</keyword>
<dbReference type="InterPro" id="IPR002885">
    <property type="entry name" value="PPR_rpt"/>
</dbReference>
<sequence length="541" mass="60800">MNYARKLFDAIPDQNVFLWNAMLKGYADNNSHREVVFLFREFKRSDMVPNCFTFPIILKSCMGIDNALIVGEQMHCDVIKSGFQSNPFVGTTLIDMYAAGKVIGAAYSVFRGMVERNVVAWTAMINSFFSCGDVTSARSLFDLAPERDTVLWNTMISGYIGVGDIAGARELFDKMPNRDVMMWNTMLNGYANVGDVETCERLFENFPQRNVFSWNGLIGGYARSKRYFEVLNAFKRMLTAGDVVPNDATLVTVLSACARLGALDLGKWIHVYADNIGYRGNLFVGNALVDMYAKCGVVEHAVDMFKSMNEKDLISWNTIIRGLAMHGFGNDALVLFQEMKNIREKPDAITFLGVLCACTHMGCVEDGFMYFRSMVDDYLIAPEIEHYGCMVDLLSRAGHLDQAFDFVRKMPIAPDAVIWATLLGASRVYKNVQLAELALEQLSRFEPKNPTNYVVLSNLYGDLGRWNDVARLKLAMRDTGFKKLPGVSLIEVDDNVVEFYSFDERHRDSEILYGALIGLTRLLRSYGYVPELVELGHGQGS</sequence>
<dbReference type="InterPro" id="IPR011990">
    <property type="entry name" value="TPR-like_helical_dom_sf"/>
</dbReference>
<dbReference type="GO" id="GO:0003723">
    <property type="term" value="F:RNA binding"/>
    <property type="evidence" value="ECO:0007669"/>
    <property type="project" value="InterPro"/>
</dbReference>
<feature type="repeat" description="PPR" evidence="2">
    <location>
        <begin position="312"/>
        <end position="346"/>
    </location>
</feature>
<accession>A0A7J7DG01</accession>
<evidence type="ECO:0000313" key="4">
    <source>
        <dbReference type="Proteomes" id="UP000593562"/>
    </source>
</evidence>
<dbReference type="Gene3D" id="1.25.40.10">
    <property type="entry name" value="Tetratricopeptide repeat domain"/>
    <property type="match status" value="5"/>
</dbReference>
<organism evidence="3 4">
    <name type="scientific">Tripterygium wilfordii</name>
    <name type="common">Thunder God vine</name>
    <dbReference type="NCBI Taxonomy" id="458696"/>
    <lineage>
        <taxon>Eukaryota</taxon>
        <taxon>Viridiplantae</taxon>
        <taxon>Streptophyta</taxon>
        <taxon>Embryophyta</taxon>
        <taxon>Tracheophyta</taxon>
        <taxon>Spermatophyta</taxon>
        <taxon>Magnoliopsida</taxon>
        <taxon>eudicotyledons</taxon>
        <taxon>Gunneridae</taxon>
        <taxon>Pentapetalae</taxon>
        <taxon>rosids</taxon>
        <taxon>fabids</taxon>
        <taxon>Celastrales</taxon>
        <taxon>Celastraceae</taxon>
        <taxon>Tripterygium</taxon>
    </lineage>
</organism>
<dbReference type="InParanoid" id="A0A7J7DG01"/>
<dbReference type="Pfam" id="PF01535">
    <property type="entry name" value="PPR"/>
    <property type="match status" value="5"/>
</dbReference>
<dbReference type="Pfam" id="PF13041">
    <property type="entry name" value="PPR_2"/>
    <property type="match status" value="2"/>
</dbReference>
<dbReference type="InterPro" id="IPR046960">
    <property type="entry name" value="PPR_At4g14850-like_plant"/>
</dbReference>
<dbReference type="Pfam" id="PF20431">
    <property type="entry name" value="E_motif"/>
    <property type="match status" value="1"/>
</dbReference>
<feature type="repeat" description="PPR" evidence="2">
    <location>
        <begin position="210"/>
        <end position="244"/>
    </location>
</feature>
<dbReference type="Proteomes" id="UP000593562">
    <property type="component" value="Unassembled WGS sequence"/>
</dbReference>
<protein>
    <submittedName>
        <fullName evidence="3">Pentatricopeptide repeat-containing protein</fullName>
    </submittedName>
</protein>
<feature type="repeat" description="PPR" evidence="2">
    <location>
        <begin position="148"/>
        <end position="182"/>
    </location>
</feature>
<reference evidence="3 4" key="1">
    <citation type="journal article" date="2020" name="Nat. Commun.">
        <title>Genome of Tripterygium wilfordii and identification of cytochrome P450 involved in triptolide biosynthesis.</title>
        <authorList>
            <person name="Tu L."/>
            <person name="Su P."/>
            <person name="Zhang Z."/>
            <person name="Gao L."/>
            <person name="Wang J."/>
            <person name="Hu T."/>
            <person name="Zhou J."/>
            <person name="Zhang Y."/>
            <person name="Zhao Y."/>
            <person name="Liu Y."/>
            <person name="Song Y."/>
            <person name="Tong Y."/>
            <person name="Lu Y."/>
            <person name="Yang J."/>
            <person name="Xu C."/>
            <person name="Jia M."/>
            <person name="Peters R.J."/>
            <person name="Huang L."/>
            <person name="Gao W."/>
        </authorList>
    </citation>
    <scope>NUCLEOTIDE SEQUENCE [LARGE SCALE GENOMIC DNA]</scope>
    <source>
        <strain evidence="4">cv. XIE 37</strain>
        <tissue evidence="3">Leaf</tissue>
    </source>
</reference>
<evidence type="ECO:0000256" key="2">
    <source>
        <dbReference type="PROSITE-ProRule" id="PRU00708"/>
    </source>
</evidence>
<gene>
    <name evidence="3" type="ORF">HS088_TW07G00845</name>
</gene>
<name>A0A7J7DG01_TRIWF</name>
<dbReference type="GO" id="GO:0009451">
    <property type="term" value="P:RNA modification"/>
    <property type="evidence" value="ECO:0007669"/>
    <property type="project" value="InterPro"/>
</dbReference>
<evidence type="ECO:0000256" key="1">
    <source>
        <dbReference type="ARBA" id="ARBA00022737"/>
    </source>
</evidence>
<dbReference type="FunFam" id="1.25.40.10:FF:000184">
    <property type="entry name" value="Pentatricopeptide repeat-containing protein, chloroplastic"/>
    <property type="match status" value="1"/>
</dbReference>
<dbReference type="NCBIfam" id="TIGR00756">
    <property type="entry name" value="PPR"/>
    <property type="match status" value="7"/>
</dbReference>
<dbReference type="PANTHER" id="PTHR47926">
    <property type="entry name" value="PENTATRICOPEPTIDE REPEAT-CONTAINING PROTEIN"/>
    <property type="match status" value="1"/>
</dbReference>
<proteinExistence type="predicted"/>
<dbReference type="FunCoup" id="A0A7J7DG01">
    <property type="interactions" value="230"/>
</dbReference>
<comment type="caution">
    <text evidence="3">The sequence shown here is derived from an EMBL/GenBank/DDBJ whole genome shotgun (WGS) entry which is preliminary data.</text>
</comment>
<keyword evidence="4" id="KW-1185">Reference proteome</keyword>
<dbReference type="PROSITE" id="PS51375">
    <property type="entry name" value="PPR"/>
    <property type="match status" value="4"/>
</dbReference>
<dbReference type="EMBL" id="JAAARO010000007">
    <property type="protein sequence ID" value="KAF5745262.1"/>
    <property type="molecule type" value="Genomic_DNA"/>
</dbReference>
<dbReference type="AlphaFoldDB" id="A0A7J7DG01"/>
<dbReference type="InterPro" id="IPR046848">
    <property type="entry name" value="E_motif"/>
</dbReference>
<dbReference type="OrthoDB" id="185373at2759"/>
<evidence type="ECO:0000313" key="3">
    <source>
        <dbReference type="EMBL" id="KAF5745262.1"/>
    </source>
</evidence>
<feature type="repeat" description="PPR" evidence="2">
    <location>
        <begin position="15"/>
        <end position="49"/>
    </location>
</feature>